<name>A0A4R0HD47_9ACTN</name>
<protein>
    <submittedName>
        <fullName evidence="2">Uncharacterized protein</fullName>
    </submittedName>
</protein>
<reference evidence="2 3" key="1">
    <citation type="submission" date="2019-02" db="EMBL/GenBank/DDBJ databases">
        <title>Kribbella capetownensis sp. nov. and Kribbella speibonae sp. nov., isolated from soil.</title>
        <authorList>
            <person name="Curtis S.M."/>
            <person name="Norton I."/>
            <person name="Everest G.J."/>
            <person name="Meyers P.R."/>
        </authorList>
    </citation>
    <scope>NUCLEOTIDE SEQUENCE [LARGE SCALE GENOMIC DNA]</scope>
    <source>
        <strain evidence="2 3">KCTC 29219</strain>
    </source>
</reference>
<comment type="caution">
    <text evidence="2">The sequence shown here is derived from an EMBL/GenBank/DDBJ whole genome shotgun (WGS) entry which is preliminary data.</text>
</comment>
<dbReference type="AlphaFoldDB" id="A0A4R0HD47"/>
<dbReference type="RefSeq" id="WP_131339375.1">
    <property type="nucleotide sequence ID" value="NZ_SJJZ01000002.1"/>
</dbReference>
<sequence length="66" mass="6558">MTTAFRRTAGRLAMAALATTALTGAAIAGGQAATASTSCKDSPIAKTFNAVLAVRTGPTQDNQACD</sequence>
<evidence type="ECO:0000313" key="3">
    <source>
        <dbReference type="Proteomes" id="UP000292346"/>
    </source>
</evidence>
<feature type="chain" id="PRO_5038860622" evidence="1">
    <location>
        <begin position="29"/>
        <end position="66"/>
    </location>
</feature>
<keyword evidence="1" id="KW-0732">Signal</keyword>
<organism evidence="2 3">
    <name type="scientific">Kribbella soli</name>
    <dbReference type="NCBI Taxonomy" id="1124743"/>
    <lineage>
        <taxon>Bacteria</taxon>
        <taxon>Bacillati</taxon>
        <taxon>Actinomycetota</taxon>
        <taxon>Actinomycetes</taxon>
        <taxon>Propionibacteriales</taxon>
        <taxon>Kribbellaceae</taxon>
        <taxon>Kribbella</taxon>
    </lineage>
</organism>
<evidence type="ECO:0000256" key="1">
    <source>
        <dbReference type="SAM" id="SignalP"/>
    </source>
</evidence>
<dbReference type="EMBL" id="SJJZ01000002">
    <property type="protein sequence ID" value="TCC08193.1"/>
    <property type="molecule type" value="Genomic_DNA"/>
</dbReference>
<dbReference type="OrthoDB" id="3831352at2"/>
<gene>
    <name evidence="2" type="ORF">E0H45_20000</name>
</gene>
<dbReference type="Proteomes" id="UP000292346">
    <property type="component" value="Unassembled WGS sequence"/>
</dbReference>
<proteinExistence type="predicted"/>
<keyword evidence="3" id="KW-1185">Reference proteome</keyword>
<accession>A0A4R0HD47</accession>
<feature type="signal peptide" evidence="1">
    <location>
        <begin position="1"/>
        <end position="28"/>
    </location>
</feature>
<evidence type="ECO:0000313" key="2">
    <source>
        <dbReference type="EMBL" id="TCC08193.1"/>
    </source>
</evidence>